<evidence type="ECO:0000256" key="2">
    <source>
        <dbReference type="SAM" id="SignalP"/>
    </source>
</evidence>
<evidence type="ECO:0000313" key="3">
    <source>
        <dbReference type="EMBL" id="TCC65832.1"/>
    </source>
</evidence>
<evidence type="ECO:0000313" key="4">
    <source>
        <dbReference type="Proteomes" id="UP000291144"/>
    </source>
</evidence>
<keyword evidence="4" id="KW-1185">Reference proteome</keyword>
<evidence type="ECO:0000256" key="1">
    <source>
        <dbReference type="SAM" id="MobiDB-lite"/>
    </source>
</evidence>
<feature type="chain" id="PRO_5039475135" evidence="2">
    <location>
        <begin position="26"/>
        <end position="155"/>
    </location>
</feature>
<dbReference type="RefSeq" id="WP_131350577.1">
    <property type="nucleotide sequence ID" value="NZ_SJKB01000001.1"/>
</dbReference>
<feature type="compositionally biased region" description="Low complexity" evidence="1">
    <location>
        <begin position="74"/>
        <end position="86"/>
    </location>
</feature>
<dbReference type="EMBL" id="SJKB01000001">
    <property type="protein sequence ID" value="TCC65832.1"/>
    <property type="molecule type" value="Genomic_DNA"/>
</dbReference>
<feature type="region of interest" description="Disordered" evidence="1">
    <location>
        <begin position="21"/>
        <end position="86"/>
    </location>
</feature>
<name>A0A4V2MC62_9ACTN</name>
<dbReference type="Proteomes" id="UP000291144">
    <property type="component" value="Unassembled WGS sequence"/>
</dbReference>
<dbReference type="OrthoDB" id="3830363at2"/>
<sequence length="155" mass="16029">MSRARWSAGAVLAALVLAGCSNDQDAPDAGPVVKSSSQTPSATPPPTPTPTPTPKPTPKPTPTKPPAPAADCTGSFGKDGSFSFSGRQIMSTTDGIFSCGGGKPVQLERLQSAVRFYYGSKRLTLGSHKSGTLAGYRIRVSVANSRQASFTMDVI</sequence>
<feature type="compositionally biased region" description="Pro residues" evidence="1">
    <location>
        <begin position="42"/>
        <end position="68"/>
    </location>
</feature>
<reference evidence="3 4" key="1">
    <citation type="submission" date="2019-02" db="EMBL/GenBank/DDBJ databases">
        <title>Kribbella capetownensis sp. nov. and Kribbella speibonae sp. nov., isolated from soil.</title>
        <authorList>
            <person name="Curtis S.M."/>
            <person name="Norton I."/>
            <person name="Everest G.J."/>
            <person name="Meyers P.R."/>
        </authorList>
    </citation>
    <scope>NUCLEOTIDE SEQUENCE [LARGE SCALE GENOMIC DNA]</scope>
    <source>
        <strain evidence="3 4">NRRL B-24813</strain>
    </source>
</reference>
<gene>
    <name evidence="3" type="ORF">E0H73_02560</name>
</gene>
<dbReference type="PROSITE" id="PS51257">
    <property type="entry name" value="PROKAR_LIPOPROTEIN"/>
    <property type="match status" value="1"/>
</dbReference>
<accession>A0A4V2MC62</accession>
<dbReference type="AlphaFoldDB" id="A0A4V2MC62"/>
<proteinExistence type="predicted"/>
<keyword evidence="2" id="KW-0732">Signal</keyword>
<feature type="signal peptide" evidence="2">
    <location>
        <begin position="1"/>
        <end position="25"/>
    </location>
</feature>
<organism evidence="3 4">
    <name type="scientific">Kribbella pittospori</name>
    <dbReference type="NCBI Taxonomy" id="722689"/>
    <lineage>
        <taxon>Bacteria</taxon>
        <taxon>Bacillati</taxon>
        <taxon>Actinomycetota</taxon>
        <taxon>Actinomycetes</taxon>
        <taxon>Propionibacteriales</taxon>
        <taxon>Kribbellaceae</taxon>
        <taxon>Kribbella</taxon>
    </lineage>
</organism>
<comment type="caution">
    <text evidence="3">The sequence shown here is derived from an EMBL/GenBank/DDBJ whole genome shotgun (WGS) entry which is preliminary data.</text>
</comment>
<protein>
    <submittedName>
        <fullName evidence="3">Uncharacterized protein</fullName>
    </submittedName>
</protein>